<evidence type="ECO:0000256" key="1">
    <source>
        <dbReference type="ARBA" id="ARBA00004613"/>
    </source>
</evidence>
<organism evidence="10 11">
    <name type="scientific">Stylosanthes scabra</name>
    <dbReference type="NCBI Taxonomy" id="79078"/>
    <lineage>
        <taxon>Eukaryota</taxon>
        <taxon>Viridiplantae</taxon>
        <taxon>Streptophyta</taxon>
        <taxon>Embryophyta</taxon>
        <taxon>Tracheophyta</taxon>
        <taxon>Spermatophyta</taxon>
        <taxon>Magnoliopsida</taxon>
        <taxon>eudicotyledons</taxon>
        <taxon>Gunneridae</taxon>
        <taxon>Pentapetalae</taxon>
        <taxon>rosids</taxon>
        <taxon>fabids</taxon>
        <taxon>Fabales</taxon>
        <taxon>Fabaceae</taxon>
        <taxon>Papilionoideae</taxon>
        <taxon>50 kb inversion clade</taxon>
        <taxon>dalbergioids sensu lato</taxon>
        <taxon>Dalbergieae</taxon>
        <taxon>Pterocarpus clade</taxon>
        <taxon>Stylosanthes</taxon>
    </lineage>
</organism>
<evidence type="ECO:0000313" key="10">
    <source>
        <dbReference type="EMBL" id="MED6111110.1"/>
    </source>
</evidence>
<dbReference type="Proteomes" id="UP001341840">
    <property type="component" value="Unassembled WGS sequence"/>
</dbReference>
<dbReference type="InterPro" id="IPR000209">
    <property type="entry name" value="Peptidase_S8/S53_dom"/>
</dbReference>
<dbReference type="CDD" id="cd02120">
    <property type="entry name" value="PA_subtilisin_like"/>
    <property type="match status" value="1"/>
</dbReference>
<evidence type="ECO:0008006" key="12">
    <source>
        <dbReference type="Google" id="ProtNLM"/>
    </source>
</evidence>
<comment type="subcellular location">
    <subcellularLocation>
        <location evidence="1">Secreted</location>
    </subcellularLocation>
</comment>
<evidence type="ECO:0000256" key="3">
    <source>
        <dbReference type="ARBA" id="ARBA00022670"/>
    </source>
</evidence>
<feature type="domain" description="Peptidase S8/S53" evidence="8">
    <location>
        <begin position="88"/>
        <end position="197"/>
    </location>
</feature>
<evidence type="ECO:0000256" key="4">
    <source>
        <dbReference type="ARBA" id="ARBA00022729"/>
    </source>
</evidence>
<dbReference type="PROSITE" id="PS51892">
    <property type="entry name" value="SUBTILASE"/>
    <property type="match status" value="1"/>
</dbReference>
<keyword evidence="4" id="KW-0732">Signal</keyword>
<dbReference type="PROSITE" id="PS00138">
    <property type="entry name" value="SUBTILASE_SER"/>
    <property type="match status" value="1"/>
</dbReference>
<evidence type="ECO:0000259" key="9">
    <source>
        <dbReference type="Pfam" id="PF17766"/>
    </source>
</evidence>
<feature type="non-terminal residue" evidence="10">
    <location>
        <position position="1"/>
    </location>
</feature>
<keyword evidence="6" id="KW-0720">Serine protease</keyword>
<feature type="domain" description="Subtilisin-like protease fibronectin type-III" evidence="9">
    <location>
        <begin position="271"/>
        <end position="369"/>
    </location>
</feature>
<sequence>VNFYKQVAEAIVGIIVCKASDSISVFDQIKLVTMANIKGAVFISDNPELTEWGHLYSPSIVITSKDAKSVINYLQTNKNPKATINFQQTFVGIKPSPVAAHYSSRGPSPSFPWILKPDIMAPGTRVLAAYIPHKTTATIGTNVFLSSQYNFQSGTSMACPHVSAVAALLKAARPEWSVAAIKSAIMTTASFLDNTNNPIRDNANPNPNGFASPLAIGAGEINPNRALDPGLVYDATPQDYVNLLCGMNYSSDQILTITRSRSYNCSNPSLDLNYPSFMVLYNKSRIHKFRRTVTNVGDGGGTYSVEVREPMGCMVTALPKKLVFKDKNEKQSYEVNIMVHMNENNNVSFGDIVWVEDGGKHSVRSPIVVAPFGIV</sequence>
<comment type="similarity">
    <text evidence="2 7">Belongs to the peptidase S8 family.</text>
</comment>
<dbReference type="PANTHER" id="PTHR10795">
    <property type="entry name" value="PROPROTEIN CONVERTASE SUBTILISIN/KEXIN"/>
    <property type="match status" value="1"/>
</dbReference>
<dbReference type="EMBL" id="JASCZI010000334">
    <property type="protein sequence ID" value="MED6111110.1"/>
    <property type="molecule type" value="Genomic_DNA"/>
</dbReference>
<evidence type="ECO:0000256" key="5">
    <source>
        <dbReference type="ARBA" id="ARBA00022801"/>
    </source>
</evidence>
<proteinExistence type="inferred from homology"/>
<dbReference type="Gene3D" id="2.60.40.2310">
    <property type="match status" value="1"/>
</dbReference>
<keyword evidence="5" id="KW-0378">Hydrolase</keyword>
<dbReference type="InterPro" id="IPR036852">
    <property type="entry name" value="Peptidase_S8/S53_dom_sf"/>
</dbReference>
<dbReference type="InterPro" id="IPR023828">
    <property type="entry name" value="Peptidase_S8_Ser-AS"/>
</dbReference>
<name>A0ABU6QHI8_9FABA</name>
<comment type="caution">
    <text evidence="10">The sequence shown here is derived from an EMBL/GenBank/DDBJ whole genome shotgun (WGS) entry which is preliminary data.</text>
</comment>
<dbReference type="InterPro" id="IPR045051">
    <property type="entry name" value="SBT"/>
</dbReference>
<evidence type="ECO:0000259" key="8">
    <source>
        <dbReference type="Pfam" id="PF00082"/>
    </source>
</evidence>
<evidence type="ECO:0000313" key="11">
    <source>
        <dbReference type="Proteomes" id="UP001341840"/>
    </source>
</evidence>
<dbReference type="SUPFAM" id="SSF52743">
    <property type="entry name" value="Subtilisin-like"/>
    <property type="match status" value="1"/>
</dbReference>
<protein>
    <recommendedName>
        <fullName evidence="12">Subtilisin-like protease</fullName>
    </recommendedName>
</protein>
<dbReference type="Pfam" id="PF00082">
    <property type="entry name" value="Peptidase_S8"/>
    <property type="match status" value="1"/>
</dbReference>
<evidence type="ECO:0000256" key="7">
    <source>
        <dbReference type="PROSITE-ProRule" id="PRU01240"/>
    </source>
</evidence>
<keyword evidence="11" id="KW-1185">Reference proteome</keyword>
<gene>
    <name evidence="10" type="ORF">PIB30_049554</name>
</gene>
<evidence type="ECO:0000256" key="2">
    <source>
        <dbReference type="ARBA" id="ARBA00011073"/>
    </source>
</evidence>
<accession>A0ABU6QHI8</accession>
<comment type="caution">
    <text evidence="7">Lacks conserved residue(s) required for the propagation of feature annotation.</text>
</comment>
<reference evidence="10 11" key="1">
    <citation type="journal article" date="2023" name="Plants (Basel)">
        <title>Bridging the Gap: Combining Genomics and Transcriptomics Approaches to Understand Stylosanthes scabra, an Orphan Legume from the Brazilian Caatinga.</title>
        <authorList>
            <person name="Ferreira-Neto J.R.C."/>
            <person name="da Silva M.D."/>
            <person name="Binneck E."/>
            <person name="de Melo N.F."/>
            <person name="da Silva R.H."/>
            <person name="de Melo A.L.T.M."/>
            <person name="Pandolfi V."/>
            <person name="Bustamante F.O."/>
            <person name="Brasileiro-Vidal A.C."/>
            <person name="Benko-Iseppon A.M."/>
        </authorList>
    </citation>
    <scope>NUCLEOTIDE SEQUENCE [LARGE SCALE GENOMIC DNA]</scope>
    <source>
        <tissue evidence="10">Leaves</tissue>
    </source>
</reference>
<dbReference type="InterPro" id="IPR041469">
    <property type="entry name" value="Subtilisin-like_FN3"/>
</dbReference>
<evidence type="ECO:0000256" key="6">
    <source>
        <dbReference type="ARBA" id="ARBA00022825"/>
    </source>
</evidence>
<dbReference type="Pfam" id="PF17766">
    <property type="entry name" value="fn3_6"/>
    <property type="match status" value="1"/>
</dbReference>
<keyword evidence="3" id="KW-0645">Protease</keyword>
<dbReference type="Gene3D" id="3.40.50.200">
    <property type="entry name" value="Peptidase S8/S53 domain"/>
    <property type="match status" value="1"/>
</dbReference>